<gene>
    <name evidence="2" type="ORF">HY221_00070</name>
</gene>
<feature type="domain" description="Glycosyl transferase family 1" evidence="1">
    <location>
        <begin position="11"/>
        <end position="122"/>
    </location>
</feature>
<organism evidence="2 3">
    <name type="scientific">Candidatus Sungiibacteriota bacterium</name>
    <dbReference type="NCBI Taxonomy" id="2750080"/>
    <lineage>
        <taxon>Bacteria</taxon>
        <taxon>Candidatus Sungiibacteriota</taxon>
    </lineage>
</organism>
<evidence type="ECO:0000313" key="2">
    <source>
        <dbReference type="EMBL" id="MBI3630727.1"/>
    </source>
</evidence>
<dbReference type="Pfam" id="PF00534">
    <property type="entry name" value="Glycos_transf_1"/>
    <property type="match status" value="1"/>
</dbReference>
<feature type="non-terminal residue" evidence="2">
    <location>
        <position position="1"/>
    </location>
</feature>
<dbReference type="InterPro" id="IPR001296">
    <property type="entry name" value="Glyco_trans_1"/>
</dbReference>
<reference evidence="2" key="1">
    <citation type="submission" date="2020-07" db="EMBL/GenBank/DDBJ databases">
        <title>Huge and variable diversity of episymbiotic CPR bacteria and DPANN archaea in groundwater ecosystems.</title>
        <authorList>
            <person name="He C.Y."/>
            <person name="Keren R."/>
            <person name="Whittaker M."/>
            <person name="Farag I.F."/>
            <person name="Doudna J."/>
            <person name="Cate J.H.D."/>
            <person name="Banfield J.F."/>
        </authorList>
    </citation>
    <scope>NUCLEOTIDE SEQUENCE</scope>
    <source>
        <strain evidence="2">NC_groundwater_973_Pr1_S-0.2um_54_13</strain>
    </source>
</reference>
<dbReference type="PANTHER" id="PTHR12526">
    <property type="entry name" value="GLYCOSYLTRANSFERASE"/>
    <property type="match status" value="1"/>
</dbReference>
<name>A0A932R117_9BACT</name>
<dbReference type="Proteomes" id="UP000753196">
    <property type="component" value="Unassembled WGS sequence"/>
</dbReference>
<sequence>CFVGGTPKEISASRDTAREAGVEGRCVFVPFVDEHTILKYLLAADALIYLPPREKFFLYETSPMKLFEYMAAQKPIILADYPSLREALDTDEAFFVDPRDRVAVGEAIRRAVSGEDAARRAAAAYERARTNTWDARAQKILEIAQAL</sequence>
<dbReference type="GO" id="GO:0016757">
    <property type="term" value="F:glycosyltransferase activity"/>
    <property type="evidence" value="ECO:0007669"/>
    <property type="project" value="InterPro"/>
</dbReference>
<protein>
    <submittedName>
        <fullName evidence="2">Glycosyltransferase</fullName>
    </submittedName>
</protein>
<dbReference type="AlphaFoldDB" id="A0A932R117"/>
<dbReference type="SUPFAM" id="SSF53756">
    <property type="entry name" value="UDP-Glycosyltransferase/glycogen phosphorylase"/>
    <property type="match status" value="1"/>
</dbReference>
<dbReference type="EMBL" id="JACQCR010000001">
    <property type="protein sequence ID" value="MBI3630727.1"/>
    <property type="molecule type" value="Genomic_DNA"/>
</dbReference>
<evidence type="ECO:0000313" key="3">
    <source>
        <dbReference type="Proteomes" id="UP000753196"/>
    </source>
</evidence>
<proteinExistence type="predicted"/>
<comment type="caution">
    <text evidence="2">The sequence shown here is derived from an EMBL/GenBank/DDBJ whole genome shotgun (WGS) entry which is preliminary data.</text>
</comment>
<dbReference type="Gene3D" id="3.40.50.2000">
    <property type="entry name" value="Glycogen Phosphorylase B"/>
    <property type="match status" value="1"/>
</dbReference>
<evidence type="ECO:0000259" key="1">
    <source>
        <dbReference type="Pfam" id="PF00534"/>
    </source>
</evidence>
<accession>A0A932R117</accession>